<dbReference type="GO" id="GO:0005634">
    <property type="term" value="C:nucleus"/>
    <property type="evidence" value="ECO:0007669"/>
    <property type="project" value="TreeGrafter"/>
</dbReference>
<evidence type="ECO:0000256" key="1">
    <source>
        <dbReference type="ARBA" id="ARBA00012513"/>
    </source>
</evidence>
<evidence type="ECO:0000256" key="3">
    <source>
        <dbReference type="ARBA" id="ARBA00022679"/>
    </source>
</evidence>
<evidence type="ECO:0000256" key="4">
    <source>
        <dbReference type="ARBA" id="ARBA00022741"/>
    </source>
</evidence>
<dbReference type="PROSITE" id="PS00107">
    <property type="entry name" value="PROTEIN_KINASE_ATP"/>
    <property type="match status" value="1"/>
</dbReference>
<feature type="binding site" evidence="9">
    <location>
        <position position="340"/>
    </location>
    <ligand>
        <name>ATP</name>
        <dbReference type="ChEBI" id="CHEBI:30616"/>
    </ligand>
</feature>
<accession>A0AA85AGS8</accession>
<dbReference type="AlphaFoldDB" id="A0AA85AGS8"/>
<dbReference type="GO" id="GO:0035556">
    <property type="term" value="P:intracellular signal transduction"/>
    <property type="evidence" value="ECO:0007669"/>
    <property type="project" value="TreeGrafter"/>
</dbReference>
<feature type="domain" description="Serine/threonine-protein kinase haspin C-terminal" evidence="10">
    <location>
        <begin position="565"/>
        <end position="663"/>
    </location>
</feature>
<evidence type="ECO:0000256" key="9">
    <source>
        <dbReference type="PROSITE-ProRule" id="PRU10141"/>
    </source>
</evidence>
<dbReference type="GO" id="GO:0005737">
    <property type="term" value="C:cytoplasm"/>
    <property type="evidence" value="ECO:0007669"/>
    <property type="project" value="TreeGrafter"/>
</dbReference>
<dbReference type="Gene3D" id="3.30.200.20">
    <property type="entry name" value="Phosphorylase Kinase, domain 1"/>
    <property type="match status" value="1"/>
</dbReference>
<dbReference type="WBParaSite" id="SMRG1_81610.2">
    <property type="protein sequence ID" value="SMRG1_81610.2"/>
    <property type="gene ID" value="SMRG1_81610"/>
</dbReference>
<protein>
    <recommendedName>
        <fullName evidence="1">non-specific serine/threonine protein kinase</fullName>
        <ecNumber evidence="1">2.7.11.1</ecNumber>
    </recommendedName>
</protein>
<sequence>MSSCEDLFQSFSRKLDISNISSDLFSDSSTKSLGVKEKRKDKQDRVTHNVGELIPDFSSYEKHELVVESDLSNHTSSFHYQLANCKKERTTPPEYLPNLVVKTKPYDICISSSTAFCSTPGPSNSLSILKSHKNAHDLPAPKIVSGDALVNTLQVTPIHPVFTNRKSTVNFQMGNISPQVNCQQTLTPSYHPISTYNKNELVTHGLDQMPLNSPHVLQCCNLSTASTNQQIEHDHIPIHSSFSTVNKVKAGKKSGSYTKRLTRRFRCENMILNRSYMTLYEAGDIKGTLFKICEQSDYKTFGQLFIPTRRKNLSKIGEGCFGEVFRCPDESNPTEYVVIKLIPIEGNIKFNGESQKSFSEVLSEVIVSKELTALGMGLKNNTCGFVELKKVHLIQGSFPAYLKKAWDKYDKDKKSENDNPSIFPKTQLWVALESAFCGVTLENNVPICPCARLSILLQIGVSLAVAELELKFEHRDLHWGNVLISHSSSSPNSSPSSSISSNDNLCPYCCTLYNEENEKSYVKFRLEGYEWNIPKFRYIVHLIDFTMSRLEQDEGLVYVDLSTDPTLFQSQGDYQFDIYRHMKSANHNDWKKFTPITNVMWFHYLTTKLCTNSDHSSLSSSSSSSSQLHNVCWKQLHNLEFMTRSFDNYKSAYHLVTNCNIFKNFSDFLKIS</sequence>
<comment type="catalytic activity">
    <reaction evidence="8">
        <text>L-seryl-[protein] + ATP = O-phospho-L-seryl-[protein] + ADP + H(+)</text>
        <dbReference type="Rhea" id="RHEA:17989"/>
        <dbReference type="Rhea" id="RHEA-COMP:9863"/>
        <dbReference type="Rhea" id="RHEA-COMP:11604"/>
        <dbReference type="ChEBI" id="CHEBI:15378"/>
        <dbReference type="ChEBI" id="CHEBI:29999"/>
        <dbReference type="ChEBI" id="CHEBI:30616"/>
        <dbReference type="ChEBI" id="CHEBI:83421"/>
        <dbReference type="ChEBI" id="CHEBI:456216"/>
        <dbReference type="EC" id="2.7.11.1"/>
    </reaction>
</comment>
<dbReference type="WBParaSite" id="SMRG1_81610.1">
    <property type="protein sequence ID" value="SMRG1_81610.1"/>
    <property type="gene ID" value="SMRG1_81610"/>
</dbReference>
<reference evidence="12 13" key="1">
    <citation type="submission" date="2023-11" db="UniProtKB">
        <authorList>
            <consortium name="WormBaseParasite"/>
        </authorList>
    </citation>
    <scope>IDENTIFICATION</scope>
</reference>
<keyword evidence="3" id="KW-0808">Transferase</keyword>
<evidence type="ECO:0000256" key="7">
    <source>
        <dbReference type="ARBA" id="ARBA00047899"/>
    </source>
</evidence>
<dbReference type="GO" id="GO:0000278">
    <property type="term" value="P:mitotic cell cycle"/>
    <property type="evidence" value="ECO:0007669"/>
    <property type="project" value="TreeGrafter"/>
</dbReference>
<dbReference type="SMART" id="SM01331">
    <property type="entry name" value="DUF3635"/>
    <property type="match status" value="1"/>
</dbReference>
<dbReference type="WBParaSite" id="SMRG1_81610.3">
    <property type="protein sequence ID" value="SMRG1_81610.3"/>
    <property type="gene ID" value="SMRG1_81610"/>
</dbReference>
<dbReference type="EC" id="2.7.11.1" evidence="1"/>
<evidence type="ECO:0000256" key="2">
    <source>
        <dbReference type="ARBA" id="ARBA00022527"/>
    </source>
</evidence>
<dbReference type="Pfam" id="PF12330">
    <property type="entry name" value="Haspin_kinase"/>
    <property type="match status" value="1"/>
</dbReference>
<evidence type="ECO:0000256" key="5">
    <source>
        <dbReference type="ARBA" id="ARBA00022777"/>
    </source>
</evidence>
<evidence type="ECO:0000313" key="12">
    <source>
        <dbReference type="WBParaSite" id="SMRG1_81610.1"/>
    </source>
</evidence>
<evidence type="ECO:0000256" key="6">
    <source>
        <dbReference type="ARBA" id="ARBA00022840"/>
    </source>
</evidence>
<evidence type="ECO:0000313" key="13">
    <source>
        <dbReference type="WBParaSite" id="SMRG1_81610.2"/>
    </source>
</evidence>
<keyword evidence="5" id="KW-0418">Kinase</keyword>
<evidence type="ECO:0000256" key="8">
    <source>
        <dbReference type="ARBA" id="ARBA00048679"/>
    </source>
</evidence>
<dbReference type="InterPro" id="IPR024604">
    <property type="entry name" value="GSG2_C"/>
</dbReference>
<name>A0AA85AGS8_9TREM</name>
<comment type="catalytic activity">
    <reaction evidence="7">
        <text>L-threonyl-[protein] + ATP = O-phospho-L-threonyl-[protein] + ADP + H(+)</text>
        <dbReference type="Rhea" id="RHEA:46608"/>
        <dbReference type="Rhea" id="RHEA-COMP:11060"/>
        <dbReference type="Rhea" id="RHEA-COMP:11605"/>
        <dbReference type="ChEBI" id="CHEBI:15378"/>
        <dbReference type="ChEBI" id="CHEBI:30013"/>
        <dbReference type="ChEBI" id="CHEBI:30616"/>
        <dbReference type="ChEBI" id="CHEBI:61977"/>
        <dbReference type="ChEBI" id="CHEBI:456216"/>
        <dbReference type="EC" id="2.7.11.1"/>
    </reaction>
</comment>
<dbReference type="GO" id="GO:0072354">
    <property type="term" value="F:histone H3T3 kinase activity"/>
    <property type="evidence" value="ECO:0007669"/>
    <property type="project" value="TreeGrafter"/>
</dbReference>
<evidence type="ECO:0000259" key="10">
    <source>
        <dbReference type="SMART" id="SM01331"/>
    </source>
</evidence>
<dbReference type="GO" id="GO:0005524">
    <property type="term" value="F:ATP binding"/>
    <property type="evidence" value="ECO:0007669"/>
    <property type="project" value="UniProtKB-UniRule"/>
</dbReference>
<dbReference type="Proteomes" id="UP000050790">
    <property type="component" value="Unassembled WGS sequence"/>
</dbReference>
<organism evidence="11 12">
    <name type="scientific">Schistosoma margrebowiei</name>
    <dbReference type="NCBI Taxonomy" id="48269"/>
    <lineage>
        <taxon>Eukaryota</taxon>
        <taxon>Metazoa</taxon>
        <taxon>Spiralia</taxon>
        <taxon>Lophotrochozoa</taxon>
        <taxon>Platyhelminthes</taxon>
        <taxon>Trematoda</taxon>
        <taxon>Digenea</taxon>
        <taxon>Strigeidida</taxon>
        <taxon>Schistosomatoidea</taxon>
        <taxon>Schistosomatidae</taxon>
        <taxon>Schistosoma</taxon>
    </lineage>
</organism>
<dbReference type="PANTHER" id="PTHR24419">
    <property type="entry name" value="INTERLEUKIN-1 RECEPTOR-ASSOCIATED KINASE"/>
    <property type="match status" value="1"/>
</dbReference>
<dbReference type="Gene3D" id="1.10.510.10">
    <property type="entry name" value="Transferase(Phosphotransferase) domain 1"/>
    <property type="match status" value="1"/>
</dbReference>
<dbReference type="InterPro" id="IPR017441">
    <property type="entry name" value="Protein_kinase_ATP_BS"/>
</dbReference>
<proteinExistence type="predicted"/>
<keyword evidence="4 9" id="KW-0547">Nucleotide-binding</keyword>
<dbReference type="InterPro" id="IPR011009">
    <property type="entry name" value="Kinase-like_dom_sf"/>
</dbReference>
<dbReference type="SUPFAM" id="SSF56112">
    <property type="entry name" value="Protein kinase-like (PK-like)"/>
    <property type="match status" value="1"/>
</dbReference>
<keyword evidence="6 9" id="KW-0067">ATP-binding</keyword>
<keyword evidence="2" id="KW-0723">Serine/threonine-protein kinase</keyword>
<evidence type="ECO:0000313" key="11">
    <source>
        <dbReference type="Proteomes" id="UP000050790"/>
    </source>
</evidence>
<dbReference type="PANTHER" id="PTHR24419:SF18">
    <property type="entry name" value="SERINE_THREONINE-PROTEIN KINASE HASPIN"/>
    <property type="match status" value="1"/>
</dbReference>